<reference evidence="1" key="2">
    <citation type="journal article" date="2022" name="Microbiol. Resour. Announc.">
        <title>Metagenome Sequencing to Explore Phylogenomics of Terrestrial Cyanobacteria.</title>
        <authorList>
            <person name="Ward R.D."/>
            <person name="Stajich J.E."/>
            <person name="Johansen J.R."/>
            <person name="Huntemann M."/>
            <person name="Clum A."/>
            <person name="Foster B."/>
            <person name="Foster B."/>
            <person name="Roux S."/>
            <person name="Palaniappan K."/>
            <person name="Varghese N."/>
            <person name="Mukherjee S."/>
            <person name="Reddy T.B.K."/>
            <person name="Daum C."/>
            <person name="Copeland A."/>
            <person name="Chen I.A."/>
            <person name="Ivanova N.N."/>
            <person name="Kyrpides N.C."/>
            <person name="Shapiro N."/>
            <person name="Eloe-Fadrosh E.A."/>
            <person name="Pietrasiak N."/>
        </authorList>
    </citation>
    <scope>NUCLEOTIDE SEQUENCE</scope>
    <source>
        <strain evidence="1">GSE-NOS-MK-12-04C</strain>
    </source>
</reference>
<dbReference type="InterPro" id="IPR000212">
    <property type="entry name" value="DNA_helicase_UvrD/REP"/>
</dbReference>
<dbReference type="Gene3D" id="3.40.50.300">
    <property type="entry name" value="P-loop containing nucleotide triphosphate hydrolases"/>
    <property type="match status" value="2"/>
</dbReference>
<reference evidence="1" key="1">
    <citation type="submission" date="2021-05" db="EMBL/GenBank/DDBJ databases">
        <authorList>
            <person name="Pietrasiak N."/>
            <person name="Ward R."/>
            <person name="Stajich J.E."/>
            <person name="Kurbessoian T."/>
        </authorList>
    </citation>
    <scope>NUCLEOTIDE SEQUENCE</scope>
    <source>
        <strain evidence="1">GSE-NOS-MK-12-04C</strain>
    </source>
</reference>
<sequence>MPTINVKIIRAAFREIQKLQPVDLQKVYDILRRLSLGDERHTKALKGYDKLLRTRLGDWRVIWQRESENNIVVIKVGLRGGVYDDAFDKSDRAYPQVVEELLHPQGTELAENPSYQWNHEQDADWYRFVYGSYRYSPILTDYQRNILDEPLRILCSHYEVTNPDNFEDNASIVIQSAPGTGKTVCATLFACEINRIFGWNTMLIVPEALRRDIAKFSEVKQSLENHNFWLGTFPQWLGKINPEFDNKLASPQQELEALRQAMGFSRPTELSDKDVLLYQAFVLNENNPSQNKNVMFQANANRINSLLKIGKHHWYKALSCRLSRLDAAKILKTKLLNPPANSDCTILIIDEAQDFFLSELQAIISICKSWAAQGHQTYLWLLGDLNQRIHPTDFTWGQLQIKHSIELLKNYRNSRQILEFANQFWQVAKEITAKNKCKELPFPANPDNAFEIGDSVRLLEYATKAEALKFLEQLSGEYVKEENRRYLLRDLAKAVKVLSNDLLDYHENVVVLNAERAKGREFEGCVAFCLFEGSDTLSLEESFKWYTLLTRARSRLLVVATTEELNRLNSSGDDYFKQCDRIDSETAIKWIGEVASDADLNQITDDVQQRLWKRCQTGYLYWDTYLSLQFAGVESEAIHQWENQAIAFLKKHPTERLNSELEKIENISLRCLLLRAMEYSWEAVAEAYNLKDTDTKEYERLLNGIARDLEAKGLRYEEARVRAFLNDGNYKQDFPFWDEVIRHYQESKPLVTLLCQSFTSRLNKLIENRDIV</sequence>
<dbReference type="Proteomes" id="UP000729701">
    <property type="component" value="Unassembled WGS sequence"/>
</dbReference>
<dbReference type="AlphaFoldDB" id="A0A951R0L6"/>
<evidence type="ECO:0008006" key="3">
    <source>
        <dbReference type="Google" id="ProtNLM"/>
    </source>
</evidence>
<dbReference type="SUPFAM" id="SSF143011">
    <property type="entry name" value="RelE-like"/>
    <property type="match status" value="1"/>
</dbReference>
<proteinExistence type="predicted"/>
<dbReference type="GO" id="GO:0043138">
    <property type="term" value="F:3'-5' DNA helicase activity"/>
    <property type="evidence" value="ECO:0007669"/>
    <property type="project" value="TreeGrafter"/>
</dbReference>
<accession>A0A951R0L6</accession>
<dbReference type="PANTHER" id="PTHR11070">
    <property type="entry name" value="UVRD / RECB / PCRA DNA HELICASE FAMILY MEMBER"/>
    <property type="match status" value="1"/>
</dbReference>
<protein>
    <recommendedName>
        <fullName evidence="3">DNA helicase</fullName>
    </recommendedName>
</protein>
<dbReference type="GO" id="GO:0000725">
    <property type="term" value="P:recombinational repair"/>
    <property type="evidence" value="ECO:0007669"/>
    <property type="project" value="TreeGrafter"/>
</dbReference>
<dbReference type="Gene3D" id="3.30.2310.20">
    <property type="entry name" value="RelE-like"/>
    <property type="match status" value="1"/>
</dbReference>
<dbReference type="GO" id="GO:0005524">
    <property type="term" value="F:ATP binding"/>
    <property type="evidence" value="ECO:0007669"/>
    <property type="project" value="InterPro"/>
</dbReference>
<dbReference type="InterPro" id="IPR027417">
    <property type="entry name" value="P-loop_NTPase"/>
</dbReference>
<organism evidence="1 2">
    <name type="scientific">Cyanomargarita calcarea GSE-NOS-MK-12-04C</name>
    <dbReference type="NCBI Taxonomy" id="2839659"/>
    <lineage>
        <taxon>Bacteria</taxon>
        <taxon>Bacillati</taxon>
        <taxon>Cyanobacteriota</taxon>
        <taxon>Cyanophyceae</taxon>
        <taxon>Nostocales</taxon>
        <taxon>Cyanomargaritaceae</taxon>
        <taxon>Cyanomargarita</taxon>
    </lineage>
</organism>
<dbReference type="SUPFAM" id="SSF52540">
    <property type="entry name" value="P-loop containing nucleoside triphosphate hydrolases"/>
    <property type="match status" value="1"/>
</dbReference>
<dbReference type="InterPro" id="IPR035093">
    <property type="entry name" value="RelE/ParE_toxin_dom_sf"/>
</dbReference>
<dbReference type="EMBL" id="JAHHGZ010000076">
    <property type="protein sequence ID" value="MBW4672400.1"/>
    <property type="molecule type" value="Genomic_DNA"/>
</dbReference>
<dbReference type="GO" id="GO:0003677">
    <property type="term" value="F:DNA binding"/>
    <property type="evidence" value="ECO:0007669"/>
    <property type="project" value="InterPro"/>
</dbReference>
<evidence type="ECO:0000313" key="2">
    <source>
        <dbReference type="Proteomes" id="UP000729701"/>
    </source>
</evidence>
<dbReference type="PANTHER" id="PTHR11070:SF2">
    <property type="entry name" value="ATP-DEPENDENT DNA HELICASE SRS2"/>
    <property type="match status" value="1"/>
</dbReference>
<name>A0A951R0L6_9CYAN</name>
<evidence type="ECO:0000313" key="1">
    <source>
        <dbReference type="EMBL" id="MBW4672400.1"/>
    </source>
</evidence>
<gene>
    <name evidence="1" type="ORF">KME60_34530</name>
</gene>
<comment type="caution">
    <text evidence="1">The sequence shown here is derived from an EMBL/GenBank/DDBJ whole genome shotgun (WGS) entry which is preliminary data.</text>
</comment>